<proteinExistence type="predicted"/>
<name>A0ABT1CUJ1_9HYPH</name>
<sequence length="278" mass="29883">MQSSDLMRLRNSLAGLIGYLARGPALVDQAENPQRAASASSVKLELIRDDGARRKVDPRLLRAALGHGLIAAASSRTSLPGEEQAYAATPEGLAALRRWLADPQTAFQDQHRRLATASDPEHGSITINGNESPLAALARIKGRDGGLFLEPSQVEAGERLRADFTRGQMQPSLGQSWEPVRYGRRSGATDGAAELGEAALSARLRVEAAMDAVGPELSGVLLDVCCFLKGLAVVERERQWPARSAKLMLRTALAALARHYAGPRRRFSRPPVPPPHAP</sequence>
<evidence type="ECO:0000313" key="3">
    <source>
        <dbReference type="Proteomes" id="UP001320715"/>
    </source>
</evidence>
<keyword evidence="3" id="KW-1185">Reference proteome</keyword>
<feature type="domain" description="DUF6456" evidence="1">
    <location>
        <begin position="126"/>
        <end position="261"/>
    </location>
</feature>
<dbReference type="InterPro" id="IPR045599">
    <property type="entry name" value="DUF6456"/>
</dbReference>
<dbReference type="RefSeq" id="WP_252916645.1">
    <property type="nucleotide sequence ID" value="NZ_JAAAML010000003.1"/>
</dbReference>
<dbReference type="EMBL" id="JAAAML010000003">
    <property type="protein sequence ID" value="MCO6409869.1"/>
    <property type="molecule type" value="Genomic_DNA"/>
</dbReference>
<evidence type="ECO:0000313" key="2">
    <source>
        <dbReference type="EMBL" id="MCO6409869.1"/>
    </source>
</evidence>
<dbReference type="Proteomes" id="UP001320715">
    <property type="component" value="Unassembled WGS sequence"/>
</dbReference>
<dbReference type="Pfam" id="PF20057">
    <property type="entry name" value="DUF6456"/>
    <property type="match status" value="1"/>
</dbReference>
<reference evidence="2 3" key="1">
    <citation type="submission" date="2020-01" db="EMBL/GenBank/DDBJ databases">
        <title>Genomes of bacteria type strains.</title>
        <authorList>
            <person name="Chen J."/>
            <person name="Zhu S."/>
            <person name="Yang J."/>
        </authorList>
    </citation>
    <scope>NUCLEOTIDE SEQUENCE [LARGE SCALE GENOMIC DNA]</scope>
    <source>
        <strain evidence="2 3">DSM 16655</strain>
    </source>
</reference>
<organism evidence="2 3">
    <name type="scientific">Hoeflea alexandrii</name>
    <dbReference type="NCBI Taxonomy" id="288436"/>
    <lineage>
        <taxon>Bacteria</taxon>
        <taxon>Pseudomonadati</taxon>
        <taxon>Pseudomonadota</taxon>
        <taxon>Alphaproteobacteria</taxon>
        <taxon>Hyphomicrobiales</taxon>
        <taxon>Rhizobiaceae</taxon>
        <taxon>Hoeflea</taxon>
    </lineage>
</organism>
<comment type="caution">
    <text evidence="2">The sequence shown here is derived from an EMBL/GenBank/DDBJ whole genome shotgun (WGS) entry which is preliminary data.</text>
</comment>
<gene>
    <name evidence="2" type="ORF">GTW23_16930</name>
</gene>
<evidence type="ECO:0000259" key="1">
    <source>
        <dbReference type="Pfam" id="PF20057"/>
    </source>
</evidence>
<accession>A0ABT1CUJ1</accession>
<protein>
    <recommendedName>
        <fullName evidence="1">DUF6456 domain-containing protein</fullName>
    </recommendedName>
</protein>